<accession>A0A816Z198</accession>
<organism evidence="1">
    <name type="scientific">Brassica napus</name>
    <name type="common">Rape</name>
    <dbReference type="NCBI Taxonomy" id="3708"/>
    <lineage>
        <taxon>Eukaryota</taxon>
        <taxon>Viridiplantae</taxon>
        <taxon>Streptophyta</taxon>
        <taxon>Embryophyta</taxon>
        <taxon>Tracheophyta</taxon>
        <taxon>Spermatophyta</taxon>
        <taxon>Magnoliopsida</taxon>
        <taxon>eudicotyledons</taxon>
        <taxon>Gunneridae</taxon>
        <taxon>Pentapetalae</taxon>
        <taxon>rosids</taxon>
        <taxon>malvids</taxon>
        <taxon>Brassicales</taxon>
        <taxon>Brassicaceae</taxon>
        <taxon>Brassiceae</taxon>
        <taxon>Brassica</taxon>
    </lineage>
</organism>
<protein>
    <submittedName>
        <fullName evidence="1">(rape) hypothetical protein</fullName>
    </submittedName>
</protein>
<gene>
    <name evidence="1" type="ORF">DARMORV10_A07P28350.1</name>
</gene>
<dbReference type="AlphaFoldDB" id="A0A816Z198"/>
<sequence>MERETETPSLMETETETSGLTVEARLLKILHLIIQILLFFVTQKNLKTNLDPRSEPKPY</sequence>
<dbReference type="Proteomes" id="UP001295469">
    <property type="component" value="Chromosome A07"/>
</dbReference>
<name>A0A816Z198_BRANA</name>
<dbReference type="EMBL" id="HG994361">
    <property type="protein sequence ID" value="CAF2180162.1"/>
    <property type="molecule type" value="Genomic_DNA"/>
</dbReference>
<reference evidence="1" key="1">
    <citation type="submission" date="2021-01" db="EMBL/GenBank/DDBJ databases">
        <authorList>
            <consortium name="Genoscope - CEA"/>
            <person name="William W."/>
        </authorList>
    </citation>
    <scope>NUCLEOTIDE SEQUENCE</scope>
</reference>
<proteinExistence type="predicted"/>
<evidence type="ECO:0000313" key="1">
    <source>
        <dbReference type="EMBL" id="CAF2180162.1"/>
    </source>
</evidence>